<evidence type="ECO:0000256" key="2">
    <source>
        <dbReference type="PROSITE-ProRule" id="PRU00259"/>
    </source>
</evidence>
<accession>A0A8H3A4H3</accession>
<dbReference type="PROSITE" id="PS50176">
    <property type="entry name" value="ARM_REPEAT"/>
    <property type="match status" value="1"/>
</dbReference>
<dbReference type="InterPro" id="IPR011989">
    <property type="entry name" value="ARM-like"/>
</dbReference>
<feature type="repeat" description="ARM" evidence="2">
    <location>
        <begin position="82"/>
        <end position="109"/>
    </location>
</feature>
<dbReference type="InterPro" id="IPR016024">
    <property type="entry name" value="ARM-type_fold"/>
</dbReference>
<evidence type="ECO:0000313" key="6">
    <source>
        <dbReference type="Proteomes" id="UP000663846"/>
    </source>
</evidence>
<reference evidence="5" key="1">
    <citation type="submission" date="2021-01" db="EMBL/GenBank/DDBJ databases">
        <authorList>
            <person name="Kaushik A."/>
        </authorList>
    </citation>
    <scope>NUCLEOTIDE SEQUENCE</scope>
    <source>
        <strain evidence="5">AG1-1C</strain>
    </source>
</reference>
<evidence type="ECO:0000259" key="4">
    <source>
        <dbReference type="Pfam" id="PF25567"/>
    </source>
</evidence>
<dbReference type="GO" id="GO:0042273">
    <property type="term" value="P:ribosomal large subunit biogenesis"/>
    <property type="evidence" value="ECO:0007669"/>
    <property type="project" value="TreeGrafter"/>
</dbReference>
<evidence type="ECO:0000313" key="5">
    <source>
        <dbReference type="EMBL" id="CAE6406722.1"/>
    </source>
</evidence>
<dbReference type="PANTHER" id="PTHR13347:SF1">
    <property type="entry name" value="HEAT REPEAT-CONTAINING PROTEIN 3"/>
    <property type="match status" value="1"/>
</dbReference>
<dbReference type="CDD" id="cd13394">
    <property type="entry name" value="Syo1_like"/>
    <property type="match status" value="1"/>
</dbReference>
<comment type="caution">
    <text evidence="5">The sequence shown here is derived from an EMBL/GenBank/DDBJ whole genome shotgun (WGS) entry which is preliminary data.</text>
</comment>
<dbReference type="Proteomes" id="UP000663846">
    <property type="component" value="Unassembled WGS sequence"/>
</dbReference>
<sequence>MGKAQKKKAMRRHNPMRVPDSHIPKGLESAASSIQKDKVEAVLPIIQKMNSEDVAERTWACAAVSNLIQNDPATRRLLQGKNVVGALITRLSDSSEEVAAEATGALRNLCIDGGFDICAEMFNKGIMGPLTEFIPKLSATLQNVLETPKSAPEKVQELVYEFAENIITILWCLSETSNKALNVINSISLVPFLMAFLINRAKLPRQVVHAAAQCLYVLSEDNPPAIQNIRSESEYIACLVAISTAPQGPNDDEWDIGVRVLACGSLRNISPLPAALNASSIDIDRSIALPLITPLLSYSLDEAVGEVKKTLENPPAPVSQNNSLKFAKLPKSDDKSPAEVVLERIERRLRVLQLSLEILTGVCAQLPDPESVPEEVEDEDEDEDADMDQGEELESEIIQNGEDVAPMDEEPPFLSSPEVDQNSIKLLTTLTPLLLSLSTPTSMSFPPSSATATITTEPTHLPTTSALTAVHISALECLSNLLLSFPTSDTGPVNPVTAEVAVTAWPRAWTTLTASINAPSTTDRRMELSVAALGVLWGLARLARGVLAPRKEQVELLVQVADSTQANEQVQVKCVGILGSLAQNTGEIEMNKVGFGSFCGLNGADVVRQAVAQYLLSYIHPTPRSAEPTLHALSLLIDIYADETNAYDVNFRSLKGTELLASSITPLRKLVRSIDRRKEGGTELRRWAEEVEGNIRGFVTYRRKLNI</sequence>
<dbReference type="SUPFAM" id="SSF48371">
    <property type="entry name" value="ARM repeat"/>
    <property type="match status" value="1"/>
</dbReference>
<name>A0A8H3A4H3_9AGAM</name>
<dbReference type="Gene3D" id="1.25.10.10">
    <property type="entry name" value="Leucine-rich Repeat Variant"/>
    <property type="match status" value="1"/>
</dbReference>
<dbReference type="Pfam" id="PF25567">
    <property type="entry name" value="TPR_SYO1"/>
    <property type="match status" value="1"/>
</dbReference>
<feature type="compositionally biased region" description="Basic residues" evidence="3">
    <location>
        <begin position="1"/>
        <end position="15"/>
    </location>
</feature>
<gene>
    <name evidence="5" type="ORF">RDB_LOCUS62956</name>
</gene>
<proteinExistence type="inferred from homology"/>
<dbReference type="GO" id="GO:0051082">
    <property type="term" value="F:unfolded protein binding"/>
    <property type="evidence" value="ECO:0007669"/>
    <property type="project" value="TreeGrafter"/>
</dbReference>
<dbReference type="EMBL" id="CAJMWS010000309">
    <property type="protein sequence ID" value="CAE6406722.1"/>
    <property type="molecule type" value="Genomic_DNA"/>
</dbReference>
<comment type="similarity">
    <text evidence="1">Belongs to the nuclear import and ribosome assembly adapter family.</text>
</comment>
<dbReference type="GO" id="GO:0006606">
    <property type="term" value="P:protein import into nucleus"/>
    <property type="evidence" value="ECO:0007669"/>
    <property type="project" value="TreeGrafter"/>
</dbReference>
<organism evidence="5 6">
    <name type="scientific">Rhizoctonia solani</name>
    <dbReference type="NCBI Taxonomy" id="456999"/>
    <lineage>
        <taxon>Eukaryota</taxon>
        <taxon>Fungi</taxon>
        <taxon>Dikarya</taxon>
        <taxon>Basidiomycota</taxon>
        <taxon>Agaricomycotina</taxon>
        <taxon>Agaricomycetes</taxon>
        <taxon>Cantharellales</taxon>
        <taxon>Ceratobasidiaceae</taxon>
        <taxon>Rhizoctonia</taxon>
    </lineage>
</organism>
<evidence type="ECO:0000256" key="1">
    <source>
        <dbReference type="ARBA" id="ARBA00049983"/>
    </source>
</evidence>
<dbReference type="PANTHER" id="PTHR13347">
    <property type="entry name" value="HEAT REPEAT-CONTAINING PROTEIN 3"/>
    <property type="match status" value="1"/>
</dbReference>
<feature type="region of interest" description="Disordered" evidence="3">
    <location>
        <begin position="1"/>
        <end position="24"/>
    </location>
</feature>
<dbReference type="Pfam" id="PF00514">
    <property type="entry name" value="Arm"/>
    <property type="match status" value="1"/>
</dbReference>
<feature type="domain" description="SYO1-like TPR repeats" evidence="4">
    <location>
        <begin position="443"/>
        <end position="705"/>
    </location>
</feature>
<protein>
    <recommendedName>
        <fullName evidence="4">SYO1-like TPR repeats domain-containing protein</fullName>
    </recommendedName>
</protein>
<feature type="compositionally biased region" description="Acidic residues" evidence="3">
    <location>
        <begin position="371"/>
        <end position="387"/>
    </location>
</feature>
<evidence type="ECO:0000256" key="3">
    <source>
        <dbReference type="SAM" id="MobiDB-lite"/>
    </source>
</evidence>
<dbReference type="InterPro" id="IPR052616">
    <property type="entry name" value="SYO1-like"/>
</dbReference>
<dbReference type="InterPro" id="IPR000225">
    <property type="entry name" value="Armadillo"/>
</dbReference>
<feature type="region of interest" description="Disordered" evidence="3">
    <location>
        <begin position="366"/>
        <end position="387"/>
    </location>
</feature>
<dbReference type="AlphaFoldDB" id="A0A8H3A4H3"/>
<dbReference type="InterPro" id="IPR057990">
    <property type="entry name" value="TPR_SYO1"/>
</dbReference>